<dbReference type="InterPro" id="IPR023379">
    <property type="entry name" value="BART_dom"/>
</dbReference>
<evidence type="ECO:0000256" key="1">
    <source>
        <dbReference type="ARBA" id="ARBA00004138"/>
    </source>
</evidence>
<evidence type="ECO:0000256" key="8">
    <source>
        <dbReference type="ARBA" id="ARBA00023273"/>
    </source>
</evidence>
<dbReference type="EMBL" id="JBICCN010000019">
    <property type="protein sequence ID" value="KAL3102729.1"/>
    <property type="molecule type" value="Genomic_DNA"/>
</dbReference>
<dbReference type="GO" id="GO:0005929">
    <property type="term" value="C:cilium"/>
    <property type="evidence" value="ECO:0007669"/>
    <property type="project" value="UniProtKB-SubCell"/>
</dbReference>
<evidence type="ECO:0000259" key="11">
    <source>
        <dbReference type="Pfam" id="PF11527"/>
    </source>
</evidence>
<dbReference type="AlphaFoldDB" id="A0ABD2KJT9"/>
<dbReference type="PANTHER" id="PTHR21532">
    <property type="entry name" value="PHOSPHODIESTERASE HL"/>
    <property type="match status" value="1"/>
</dbReference>
<organism evidence="12 13">
    <name type="scientific">Heterodera schachtii</name>
    <name type="common">Sugarbeet cyst nematode worm</name>
    <name type="synonym">Tylenchus schachtii</name>
    <dbReference type="NCBI Taxonomy" id="97005"/>
    <lineage>
        <taxon>Eukaryota</taxon>
        <taxon>Metazoa</taxon>
        <taxon>Ecdysozoa</taxon>
        <taxon>Nematoda</taxon>
        <taxon>Chromadorea</taxon>
        <taxon>Rhabditida</taxon>
        <taxon>Tylenchina</taxon>
        <taxon>Tylenchomorpha</taxon>
        <taxon>Tylenchoidea</taxon>
        <taxon>Heteroderidae</taxon>
        <taxon>Heteroderinae</taxon>
        <taxon>Heterodera</taxon>
    </lineage>
</organism>
<comment type="subcellular location">
    <subcellularLocation>
        <location evidence="1">Cell projection</location>
        <location evidence="1">Cilium</location>
    </subcellularLocation>
    <subcellularLocation>
        <location evidence="2">Cytoplasm</location>
    </subcellularLocation>
</comment>
<keyword evidence="5" id="KW-0963">Cytoplasm</keyword>
<accession>A0ABD2KJT9</accession>
<protein>
    <recommendedName>
        <fullName evidence="4">Cilia- and flagella-associated protein 36</fullName>
    </recommendedName>
    <alternativeName>
        <fullName evidence="9">Coiled-coil domain-containing protein 104</fullName>
    </alternativeName>
</protein>
<evidence type="ECO:0000256" key="10">
    <source>
        <dbReference type="SAM" id="Coils"/>
    </source>
</evidence>
<evidence type="ECO:0000256" key="6">
    <source>
        <dbReference type="ARBA" id="ARBA00023054"/>
    </source>
</evidence>
<comment type="similarity">
    <text evidence="3">Belongs to the CFAP36 family.</text>
</comment>
<proteinExistence type="inferred from homology"/>
<evidence type="ECO:0000256" key="7">
    <source>
        <dbReference type="ARBA" id="ARBA00023069"/>
    </source>
</evidence>
<gene>
    <name evidence="12" type="ORF">niasHS_001291</name>
</gene>
<dbReference type="GO" id="GO:0005737">
    <property type="term" value="C:cytoplasm"/>
    <property type="evidence" value="ECO:0007669"/>
    <property type="project" value="UniProtKB-SubCell"/>
</dbReference>
<evidence type="ECO:0000256" key="9">
    <source>
        <dbReference type="ARBA" id="ARBA00031593"/>
    </source>
</evidence>
<dbReference type="InterPro" id="IPR038888">
    <property type="entry name" value="CFAP36"/>
</dbReference>
<evidence type="ECO:0000313" key="13">
    <source>
        <dbReference type="Proteomes" id="UP001620645"/>
    </source>
</evidence>
<evidence type="ECO:0000256" key="5">
    <source>
        <dbReference type="ARBA" id="ARBA00022490"/>
    </source>
</evidence>
<evidence type="ECO:0000256" key="2">
    <source>
        <dbReference type="ARBA" id="ARBA00004496"/>
    </source>
</evidence>
<feature type="domain" description="BART" evidence="11">
    <location>
        <begin position="12"/>
        <end position="133"/>
    </location>
</feature>
<comment type="caution">
    <text evidence="12">The sequence shown here is derived from an EMBL/GenBank/DDBJ whole genome shotgun (WGS) entry which is preliminary data.</text>
</comment>
<sequence length="467" mass="54053">MFSRRSSFTMKEEQIFDSFINFLRSELWQIPINEFIEQRSIVFERDSNVVDVSTSDDTYHILYGDYRNIVHDLLDAHCSDGGTTRDELMKTLKGIEQIKNLSQKEQLLLEPIVAAQDFDVFVPMMMRKNIELQLQALKMIEHLNGLLPSSLKLGQEEAEMWNSLTDEDDSERFIMLSVLKQSRDEWERAQQMQKEMLEQMEAAIRESLMDKSALEEMCRREQFLMEQALNKSAHSFSRLKLSTEEAEKLPGTSAQKLENAEKSVKFDEKTNFVISPSPITSGTTTASTNLAQLKIVPNLVEKRRKSAADLPNENANYVKMEEKPSIKEERPKIRDEGIKEENPKPAKMVEKRISLGQIHVPQQRKEMKNETPKGGDLAYRSLLKERDGISESQLSDRRQYLREQRDKLLKKKSQEREKQLIEAAKQINDSRPQTAKAARELMEQNSEVDEVRRRIAAKIKAEVINGK</sequence>
<keyword evidence="8" id="KW-0966">Cell projection</keyword>
<evidence type="ECO:0000313" key="12">
    <source>
        <dbReference type="EMBL" id="KAL3102729.1"/>
    </source>
</evidence>
<dbReference type="Gene3D" id="1.20.1520.10">
    <property type="entry name" value="ADP-ribosylation factor-like 2-binding protein, domain"/>
    <property type="match status" value="1"/>
</dbReference>
<dbReference type="InterPro" id="IPR042541">
    <property type="entry name" value="BART_sf"/>
</dbReference>
<dbReference type="PANTHER" id="PTHR21532:SF0">
    <property type="entry name" value="CILIA- AND FLAGELLA-ASSOCIATED PROTEIN 36"/>
    <property type="match status" value="1"/>
</dbReference>
<dbReference type="Proteomes" id="UP001620645">
    <property type="component" value="Unassembled WGS sequence"/>
</dbReference>
<keyword evidence="6 10" id="KW-0175">Coiled coil</keyword>
<keyword evidence="7" id="KW-0969">Cilium</keyword>
<keyword evidence="13" id="KW-1185">Reference proteome</keyword>
<evidence type="ECO:0000256" key="3">
    <source>
        <dbReference type="ARBA" id="ARBA00007460"/>
    </source>
</evidence>
<name>A0ABD2KJT9_HETSC</name>
<dbReference type="Pfam" id="PF11527">
    <property type="entry name" value="ARL2_Bind_BART"/>
    <property type="match status" value="1"/>
</dbReference>
<evidence type="ECO:0000256" key="4">
    <source>
        <dbReference type="ARBA" id="ARBA00021815"/>
    </source>
</evidence>
<feature type="coiled-coil region" evidence="10">
    <location>
        <begin position="398"/>
        <end position="454"/>
    </location>
</feature>
<feature type="coiled-coil region" evidence="10">
    <location>
        <begin position="183"/>
        <end position="217"/>
    </location>
</feature>
<reference evidence="12 13" key="1">
    <citation type="submission" date="2024-10" db="EMBL/GenBank/DDBJ databases">
        <authorList>
            <person name="Kim D."/>
        </authorList>
    </citation>
    <scope>NUCLEOTIDE SEQUENCE [LARGE SCALE GENOMIC DNA]</scope>
    <source>
        <strain evidence="12">Taebaek</strain>
    </source>
</reference>